<feature type="region of interest" description="Disordered" evidence="2">
    <location>
        <begin position="410"/>
        <end position="482"/>
    </location>
</feature>
<accession>A0A8H3EI03</accession>
<keyword evidence="1" id="KW-0597">Phosphoprotein</keyword>
<dbReference type="InterPro" id="IPR043453">
    <property type="entry name" value="Slm1_PH"/>
</dbReference>
<organism evidence="4 5">
    <name type="scientific">Heterodermia speciosa</name>
    <dbReference type="NCBI Taxonomy" id="116794"/>
    <lineage>
        <taxon>Eukaryota</taxon>
        <taxon>Fungi</taxon>
        <taxon>Dikarya</taxon>
        <taxon>Ascomycota</taxon>
        <taxon>Pezizomycotina</taxon>
        <taxon>Lecanoromycetes</taxon>
        <taxon>OSLEUM clade</taxon>
        <taxon>Lecanoromycetidae</taxon>
        <taxon>Caliciales</taxon>
        <taxon>Physciaceae</taxon>
        <taxon>Heterodermia</taxon>
    </lineage>
</organism>
<evidence type="ECO:0000313" key="5">
    <source>
        <dbReference type="Proteomes" id="UP000664521"/>
    </source>
</evidence>
<feature type="region of interest" description="Disordered" evidence="2">
    <location>
        <begin position="1"/>
        <end position="26"/>
    </location>
</feature>
<dbReference type="InterPro" id="IPR011993">
    <property type="entry name" value="PH-like_dom_sf"/>
</dbReference>
<dbReference type="InterPro" id="IPR027267">
    <property type="entry name" value="AH/BAR_dom_sf"/>
</dbReference>
<dbReference type="SMART" id="SM00233">
    <property type="entry name" value="PH"/>
    <property type="match status" value="1"/>
</dbReference>
<dbReference type="CDD" id="cd13311">
    <property type="entry name" value="PH_Slm1"/>
    <property type="match status" value="1"/>
</dbReference>
<feature type="compositionally biased region" description="Polar residues" evidence="2">
    <location>
        <begin position="422"/>
        <end position="432"/>
    </location>
</feature>
<evidence type="ECO:0000256" key="2">
    <source>
        <dbReference type="SAM" id="MobiDB-lite"/>
    </source>
</evidence>
<dbReference type="OrthoDB" id="2264563at2759"/>
<dbReference type="PROSITE" id="PS50003">
    <property type="entry name" value="PH_DOMAIN"/>
    <property type="match status" value="1"/>
</dbReference>
<dbReference type="PANTHER" id="PTHR31941:SF1">
    <property type="entry name" value="CYTOSKELETAL SIGNALING PROTEIN SLM1"/>
    <property type="match status" value="1"/>
</dbReference>
<feature type="compositionally biased region" description="Polar residues" evidence="2">
    <location>
        <begin position="440"/>
        <end position="457"/>
    </location>
</feature>
<dbReference type="InterPro" id="IPR046868">
    <property type="entry name" value="BAR_4"/>
</dbReference>
<gene>
    <name evidence="4" type="ORF">HETSPECPRED_007140</name>
</gene>
<keyword evidence="5" id="KW-1185">Reference proteome</keyword>
<dbReference type="Proteomes" id="UP000664521">
    <property type="component" value="Unassembled WGS sequence"/>
</dbReference>
<evidence type="ECO:0000259" key="3">
    <source>
        <dbReference type="PROSITE" id="PS50003"/>
    </source>
</evidence>
<dbReference type="InterPro" id="IPR046869">
    <property type="entry name" value="SLM1/RGC1-like_PH"/>
</dbReference>
<comment type="caution">
    <text evidence="4">The sequence shown here is derived from an EMBL/GenBank/DDBJ whole genome shotgun (WGS) entry which is preliminary data.</text>
</comment>
<evidence type="ECO:0000256" key="1">
    <source>
        <dbReference type="ARBA" id="ARBA00022553"/>
    </source>
</evidence>
<feature type="domain" description="PH" evidence="3">
    <location>
        <begin position="295"/>
        <end position="406"/>
    </location>
</feature>
<dbReference type="Gene3D" id="1.20.1270.60">
    <property type="entry name" value="Arfaptin homology (AH) domain/BAR domain"/>
    <property type="match status" value="1"/>
</dbReference>
<dbReference type="SUPFAM" id="SSF50729">
    <property type="entry name" value="PH domain-like"/>
    <property type="match status" value="1"/>
</dbReference>
<proteinExistence type="predicted"/>
<dbReference type="AlphaFoldDB" id="A0A8H3EI03"/>
<protein>
    <recommendedName>
        <fullName evidence="3">PH domain-containing protein</fullName>
    </recommendedName>
</protein>
<dbReference type="Gene3D" id="2.30.29.30">
    <property type="entry name" value="Pleckstrin-homology domain (PH domain)/Phosphotyrosine-binding domain (PTB)"/>
    <property type="match status" value="1"/>
</dbReference>
<dbReference type="Pfam" id="PF20399">
    <property type="entry name" value="PH_20"/>
    <property type="match status" value="1"/>
</dbReference>
<name>A0A8H3EI03_9LECA</name>
<dbReference type="PANTHER" id="PTHR31941">
    <property type="entry name" value="CYTOSKELETAL SIGNALING PROTEIN SLM1"/>
    <property type="match status" value="1"/>
</dbReference>
<sequence length="482" mass="52205">MAAQSSLPHRGTGLSEDAVPDTDPSDTSKILLERLQAYKHAVGYLEDYINTTDKMQKTHSKEYEKILKTVSNPLKEGHHFDQSLGGIAGLFENIRSNTQGIANAHLETEKNIKGSVLPLLERLHTEIKHKSKELSGGAVKGSKNVDKARNVTQKHIELLGQHTASFASSGGKVDAGNDPYILQRGVNHRLSKQVLEENNNRQDLIAVQNSFQQFEAHVIQTIQQAMTAFLQYIGGQLDRQRGMYADMVSTAQKIPPDFEFNGFIKRNSDYLIDPAAPKRTATNISFPNQNHASTQPLISGTLERKSRALGALKGYSTGFYAVTPSKYLHEFKDDDDFRKDPTAEMSLYLPDCTIGGISGEKFNVKGKDASKGKVGGALAMSHEFSFKAHSPADAEKWWKAISEAAGATNVTNELPSPISPVESRNVSGQQYPQEKKVDPVQTQGLPGQGAQSASATPASGGALSAGTMRSPGSGVTGAPGQY</sequence>
<dbReference type="SUPFAM" id="SSF103657">
    <property type="entry name" value="BAR/IMD domain-like"/>
    <property type="match status" value="1"/>
</dbReference>
<dbReference type="InterPro" id="IPR001849">
    <property type="entry name" value="PH_domain"/>
</dbReference>
<evidence type="ECO:0000313" key="4">
    <source>
        <dbReference type="EMBL" id="CAF9907481.1"/>
    </source>
</evidence>
<reference evidence="4" key="1">
    <citation type="submission" date="2021-03" db="EMBL/GenBank/DDBJ databases">
        <authorList>
            <person name="Tagirdzhanova G."/>
        </authorList>
    </citation>
    <scope>NUCLEOTIDE SEQUENCE</scope>
</reference>
<dbReference type="EMBL" id="CAJPDS010000005">
    <property type="protein sequence ID" value="CAF9907481.1"/>
    <property type="molecule type" value="Genomic_DNA"/>
</dbReference>
<dbReference type="Pfam" id="PF20400">
    <property type="entry name" value="BAR_4"/>
    <property type="match status" value="1"/>
</dbReference>